<name>A0A9P6HXW9_9PEZI</name>
<dbReference type="AlphaFoldDB" id="A0A9P6HXW9"/>
<organism evidence="2 3">
    <name type="scientific">Colletotrichum karsti</name>
    <dbReference type="NCBI Taxonomy" id="1095194"/>
    <lineage>
        <taxon>Eukaryota</taxon>
        <taxon>Fungi</taxon>
        <taxon>Dikarya</taxon>
        <taxon>Ascomycota</taxon>
        <taxon>Pezizomycotina</taxon>
        <taxon>Sordariomycetes</taxon>
        <taxon>Hypocreomycetidae</taxon>
        <taxon>Glomerellales</taxon>
        <taxon>Glomerellaceae</taxon>
        <taxon>Colletotrichum</taxon>
        <taxon>Colletotrichum boninense species complex</taxon>
    </lineage>
</organism>
<gene>
    <name evidence="2" type="ORF">CkaCkLH20_09936</name>
</gene>
<evidence type="ECO:0000313" key="3">
    <source>
        <dbReference type="Proteomes" id="UP000781932"/>
    </source>
</evidence>
<comment type="caution">
    <text evidence="2">The sequence shown here is derived from an EMBL/GenBank/DDBJ whole genome shotgun (WGS) entry which is preliminary data.</text>
</comment>
<sequence length="137" mass="14938">MREKRWDSDDSDSDGAATAPLVSSSAQRPGFPPPPTAPVRKVKIVEGKVTIQPLPVLPEMVLTPPPAESAPKDGGLSPAAASPTEKEKDGHQVPRKPLARAKSKRMTIMHFIDGWWDLGLLEQERKKSLMRAASRKV</sequence>
<feature type="region of interest" description="Disordered" evidence="1">
    <location>
        <begin position="1"/>
        <end position="39"/>
    </location>
</feature>
<evidence type="ECO:0000256" key="1">
    <source>
        <dbReference type="SAM" id="MobiDB-lite"/>
    </source>
</evidence>
<evidence type="ECO:0000313" key="2">
    <source>
        <dbReference type="EMBL" id="KAF9872439.1"/>
    </source>
</evidence>
<protein>
    <submittedName>
        <fullName evidence="2">Uncharacterized protein</fullName>
    </submittedName>
</protein>
<reference evidence="2" key="1">
    <citation type="submission" date="2020-03" db="EMBL/GenBank/DDBJ databases">
        <authorList>
            <person name="He L."/>
        </authorList>
    </citation>
    <scope>NUCLEOTIDE SEQUENCE</scope>
    <source>
        <strain evidence="2">CkLH20</strain>
    </source>
</reference>
<dbReference type="EMBL" id="JAATWM020000037">
    <property type="protein sequence ID" value="KAF9872439.1"/>
    <property type="molecule type" value="Genomic_DNA"/>
</dbReference>
<reference evidence="2" key="2">
    <citation type="submission" date="2020-11" db="EMBL/GenBank/DDBJ databases">
        <title>Whole genome sequencing of Colletotrichum sp.</title>
        <authorList>
            <person name="Li H."/>
        </authorList>
    </citation>
    <scope>NUCLEOTIDE SEQUENCE</scope>
    <source>
        <strain evidence="2">CkLH20</strain>
    </source>
</reference>
<dbReference type="OrthoDB" id="4868522at2759"/>
<dbReference type="RefSeq" id="XP_038741900.1">
    <property type="nucleotide sequence ID" value="XM_038892651.1"/>
</dbReference>
<keyword evidence="3" id="KW-1185">Reference proteome</keyword>
<accession>A0A9P6HXW9</accession>
<proteinExistence type="predicted"/>
<dbReference type="Proteomes" id="UP000781932">
    <property type="component" value="Unassembled WGS sequence"/>
</dbReference>
<feature type="compositionally biased region" description="Basic residues" evidence="1">
    <location>
        <begin position="93"/>
        <end position="102"/>
    </location>
</feature>
<dbReference type="GeneID" id="62165725"/>
<feature type="region of interest" description="Disordered" evidence="1">
    <location>
        <begin position="57"/>
        <end position="102"/>
    </location>
</feature>